<sequence length="104" mass="11395">MLASIRDCEATYIGNMVVNCVAPKQTYETVLSLSIRGRQASTGALTPEAACRAYPACSLIWWVIQNNCQRTGSSGRLTPVSVRQALAYRGQDERRYIGCAARHA</sequence>
<organism evidence="1">
    <name type="scientific">marine metagenome</name>
    <dbReference type="NCBI Taxonomy" id="408172"/>
    <lineage>
        <taxon>unclassified sequences</taxon>
        <taxon>metagenomes</taxon>
        <taxon>ecological metagenomes</taxon>
    </lineage>
</organism>
<gene>
    <name evidence="1" type="ORF">METZ01_LOCUS51775</name>
</gene>
<reference evidence="1" key="1">
    <citation type="submission" date="2018-05" db="EMBL/GenBank/DDBJ databases">
        <authorList>
            <person name="Lanie J.A."/>
            <person name="Ng W.-L."/>
            <person name="Kazmierczak K.M."/>
            <person name="Andrzejewski T.M."/>
            <person name="Davidsen T.M."/>
            <person name="Wayne K.J."/>
            <person name="Tettelin H."/>
            <person name="Glass J.I."/>
            <person name="Rusch D."/>
            <person name="Podicherti R."/>
            <person name="Tsui H.-C.T."/>
            <person name="Winkler M.E."/>
        </authorList>
    </citation>
    <scope>NUCLEOTIDE SEQUENCE</scope>
</reference>
<proteinExistence type="predicted"/>
<dbReference type="EMBL" id="UINC01002651">
    <property type="protein sequence ID" value="SUZ98921.1"/>
    <property type="molecule type" value="Genomic_DNA"/>
</dbReference>
<protein>
    <submittedName>
        <fullName evidence="1">Uncharacterized protein</fullName>
    </submittedName>
</protein>
<dbReference type="AlphaFoldDB" id="A0A381S6I8"/>
<name>A0A381S6I8_9ZZZZ</name>
<accession>A0A381S6I8</accession>
<evidence type="ECO:0000313" key="1">
    <source>
        <dbReference type="EMBL" id="SUZ98921.1"/>
    </source>
</evidence>